<gene>
    <name evidence="2" type="ORF">X975_15164</name>
</gene>
<dbReference type="OrthoDB" id="10345064at2759"/>
<dbReference type="OMA" id="PCFLEME"/>
<evidence type="ECO:0000313" key="2">
    <source>
        <dbReference type="EMBL" id="KFM75073.1"/>
    </source>
</evidence>
<feature type="signal peptide" evidence="1">
    <location>
        <begin position="1"/>
        <end position="25"/>
    </location>
</feature>
<sequence>MARFGNCLYFITLLYFTEFFSNAMSEKDDDVFEFYLCTRRQLCECEGGADNYKRCYSLLEEETDHWFLEEMNNCNLGTISNYNEMVEIGCSVSPEEFYPCFLEMEKKLKQKSDELHKSPMAKRESTALESTRSCLMPNFSMCADNPEDCL</sequence>
<dbReference type="AlphaFoldDB" id="A0A087UCI4"/>
<dbReference type="Proteomes" id="UP000054359">
    <property type="component" value="Unassembled WGS sequence"/>
</dbReference>
<evidence type="ECO:0000256" key="1">
    <source>
        <dbReference type="SAM" id="SignalP"/>
    </source>
</evidence>
<name>A0A087UCI4_STEMI</name>
<evidence type="ECO:0008006" key="4">
    <source>
        <dbReference type="Google" id="ProtNLM"/>
    </source>
</evidence>
<proteinExistence type="predicted"/>
<feature type="chain" id="PRO_5001830461" description="DUF19 domain-containing protein" evidence="1">
    <location>
        <begin position="26"/>
        <end position="150"/>
    </location>
</feature>
<keyword evidence="3" id="KW-1185">Reference proteome</keyword>
<accession>A0A087UCI4</accession>
<keyword evidence="1" id="KW-0732">Signal</keyword>
<dbReference type="EMBL" id="KK119209">
    <property type="protein sequence ID" value="KFM75073.1"/>
    <property type="molecule type" value="Genomic_DNA"/>
</dbReference>
<evidence type="ECO:0000313" key="3">
    <source>
        <dbReference type="Proteomes" id="UP000054359"/>
    </source>
</evidence>
<feature type="non-terminal residue" evidence="2">
    <location>
        <position position="150"/>
    </location>
</feature>
<organism evidence="2 3">
    <name type="scientific">Stegodyphus mimosarum</name>
    <name type="common">African social velvet spider</name>
    <dbReference type="NCBI Taxonomy" id="407821"/>
    <lineage>
        <taxon>Eukaryota</taxon>
        <taxon>Metazoa</taxon>
        <taxon>Ecdysozoa</taxon>
        <taxon>Arthropoda</taxon>
        <taxon>Chelicerata</taxon>
        <taxon>Arachnida</taxon>
        <taxon>Araneae</taxon>
        <taxon>Araneomorphae</taxon>
        <taxon>Entelegynae</taxon>
        <taxon>Eresoidea</taxon>
        <taxon>Eresidae</taxon>
        <taxon>Stegodyphus</taxon>
    </lineage>
</organism>
<reference evidence="2 3" key="1">
    <citation type="submission" date="2013-11" db="EMBL/GenBank/DDBJ databases">
        <title>Genome sequencing of Stegodyphus mimosarum.</title>
        <authorList>
            <person name="Bechsgaard J."/>
        </authorList>
    </citation>
    <scope>NUCLEOTIDE SEQUENCE [LARGE SCALE GENOMIC DNA]</scope>
</reference>
<protein>
    <recommendedName>
        <fullName evidence="4">DUF19 domain-containing protein</fullName>
    </recommendedName>
</protein>